<sequence>MKVYSRLFLENKSVMNIQEEIDILTNNPHWKDEVQEIVSKYRDHSVEYDKLLDENLEELMTDIIVQLQEDLPSDDVTYDDALVKALVEKRATVPYCMWLKRQLCPSGESFISQIEQATVDVVRSHLMRKVKIDKNE</sequence>
<protein>
    <submittedName>
        <fullName evidence="1">Uncharacterized protein</fullName>
    </submittedName>
</protein>
<reference evidence="1" key="1">
    <citation type="journal article" date="2019" name="MBio">
        <title>Virus Genomes from Deep Sea Sediments Expand the Ocean Megavirome and Support Independent Origins of Viral Gigantism.</title>
        <authorList>
            <person name="Backstrom D."/>
            <person name="Yutin N."/>
            <person name="Jorgensen S.L."/>
            <person name="Dharamshi J."/>
            <person name="Homa F."/>
            <person name="Zaremba-Niedwiedzka K."/>
            <person name="Spang A."/>
            <person name="Wolf Y.I."/>
            <person name="Koonin E.V."/>
            <person name="Ettema T.J."/>
        </authorList>
    </citation>
    <scope>NUCLEOTIDE SEQUENCE</scope>
</reference>
<accession>A0A481Z8F8</accession>
<organism evidence="1">
    <name type="scientific">Pithovirus LCPAC304</name>
    <dbReference type="NCBI Taxonomy" id="2506594"/>
    <lineage>
        <taxon>Viruses</taxon>
        <taxon>Pithoviruses</taxon>
    </lineage>
</organism>
<proteinExistence type="predicted"/>
<gene>
    <name evidence="1" type="ORF">LCPAC304_05400</name>
</gene>
<dbReference type="EMBL" id="MK500568">
    <property type="protein sequence ID" value="QBK92193.1"/>
    <property type="molecule type" value="Genomic_DNA"/>
</dbReference>
<evidence type="ECO:0000313" key="1">
    <source>
        <dbReference type="EMBL" id="QBK92193.1"/>
    </source>
</evidence>
<name>A0A481Z8F8_9VIRU</name>